<feature type="domain" description="Retrovirus-related Pol polyprotein from transposon TNT 1-94-like beta-barrel" evidence="3">
    <location>
        <begin position="226"/>
        <end position="285"/>
    </location>
</feature>
<dbReference type="Pfam" id="PF22936">
    <property type="entry name" value="Pol_BBD"/>
    <property type="match status" value="1"/>
</dbReference>
<feature type="region of interest" description="Disordered" evidence="2">
    <location>
        <begin position="103"/>
        <end position="152"/>
    </location>
</feature>
<evidence type="ECO:0000313" key="4">
    <source>
        <dbReference type="EMBL" id="KAB5527830.1"/>
    </source>
</evidence>
<protein>
    <recommendedName>
        <fullName evidence="3">Retrovirus-related Pol polyprotein from transposon TNT 1-94-like beta-barrel domain-containing protein</fullName>
    </recommendedName>
</protein>
<reference evidence="5" key="1">
    <citation type="journal article" date="2019" name="Gigascience">
        <title>De novo genome assembly of the endangered Acer yangbiense, a plant species with extremely small populations endemic to Yunnan Province, China.</title>
        <authorList>
            <person name="Yang J."/>
            <person name="Wariss H.M."/>
            <person name="Tao L."/>
            <person name="Zhang R."/>
            <person name="Yun Q."/>
            <person name="Hollingsworth P."/>
            <person name="Dao Z."/>
            <person name="Luo G."/>
            <person name="Guo H."/>
            <person name="Ma Y."/>
            <person name="Sun W."/>
        </authorList>
    </citation>
    <scope>NUCLEOTIDE SEQUENCE [LARGE SCALE GENOMIC DNA]</scope>
    <source>
        <strain evidence="5">cv. br00</strain>
    </source>
</reference>
<dbReference type="Pfam" id="PF03760">
    <property type="entry name" value="LEA_1"/>
    <property type="match status" value="1"/>
</dbReference>
<feature type="compositionally biased region" description="Polar residues" evidence="2">
    <location>
        <begin position="115"/>
        <end position="125"/>
    </location>
</feature>
<keyword evidence="5" id="KW-1185">Reference proteome</keyword>
<proteinExistence type="inferred from homology"/>
<gene>
    <name evidence="4" type="ORF">DKX38_021677</name>
</gene>
<dbReference type="InterPro" id="IPR005513">
    <property type="entry name" value="LEA_1"/>
</dbReference>
<feature type="compositionally biased region" description="Polar residues" evidence="2">
    <location>
        <begin position="21"/>
        <end position="40"/>
    </location>
</feature>
<dbReference type="GO" id="GO:0009793">
    <property type="term" value="P:embryo development ending in seed dormancy"/>
    <property type="evidence" value="ECO:0007669"/>
    <property type="project" value="InterPro"/>
</dbReference>
<dbReference type="Proteomes" id="UP000326939">
    <property type="component" value="Chromosome 14"/>
</dbReference>
<evidence type="ECO:0000256" key="2">
    <source>
        <dbReference type="SAM" id="MobiDB-lite"/>
    </source>
</evidence>
<dbReference type="InterPro" id="IPR036817">
    <property type="entry name" value="Transthyretin/HIU_hydrolase_sf"/>
</dbReference>
<dbReference type="SUPFAM" id="SSF49472">
    <property type="entry name" value="Transthyretin (synonym: prealbumin)"/>
    <property type="match status" value="1"/>
</dbReference>
<name>A0A5N5KC17_9ROSI</name>
<sequence length="507" mass="55217">MHTREKESKWKEYRVSVNGGHLTTTTESSSGKASQQVSTHTRPPITTHFFDVSRGSPAAGTEIRLEMWEGAQQCPLFGESDVGYCDRDYHTIETCHKLHGYPPGHKLHRGDRNTDSLTSGNSDNNRISRRNYGGNSGARQIPKAHQVDTTSTNPSCPMALSHTMPLTQPSSNLESILSGLTDEQCKQLTAAMVKFSNTSLSDNSNAFANAAGQFNSSIPSIISNLWILDSGATDHIISDLSCFVDKNPSHIPFVNLPTGSSVPIDSTGTILFNKDITLTDVLHILSVWFLLDRQLSAPARRSTKVDKFNVRLGLGSEDLYNLEAASSPAPAAVLGRCSDHRISREKMQAVKDKLHDMTAMRKAKAEAKAEEKTEKELAKARMDVAHEVRLAREAEAEMELHVAKAGQRVEREIAKHELNENNISPQNNNNNKIIMDDKVCSYGSRNDDASTCGAGYASQKDNYCGGGVRINSNAAATNLTGAPADATAAAHYTTAGRAASFPHNERL</sequence>
<organism evidence="4 5">
    <name type="scientific">Salix brachista</name>
    <dbReference type="NCBI Taxonomy" id="2182728"/>
    <lineage>
        <taxon>Eukaryota</taxon>
        <taxon>Viridiplantae</taxon>
        <taxon>Streptophyta</taxon>
        <taxon>Embryophyta</taxon>
        <taxon>Tracheophyta</taxon>
        <taxon>Spermatophyta</taxon>
        <taxon>Magnoliopsida</taxon>
        <taxon>eudicotyledons</taxon>
        <taxon>Gunneridae</taxon>
        <taxon>Pentapetalae</taxon>
        <taxon>rosids</taxon>
        <taxon>fabids</taxon>
        <taxon>Malpighiales</taxon>
        <taxon>Salicaceae</taxon>
        <taxon>Saliceae</taxon>
        <taxon>Salix</taxon>
    </lineage>
</organism>
<comment type="similarity">
    <text evidence="1">Belongs to the LEA type 1 family.</text>
</comment>
<evidence type="ECO:0000256" key="1">
    <source>
        <dbReference type="ARBA" id="ARBA00010975"/>
    </source>
</evidence>
<dbReference type="Gene3D" id="2.60.40.180">
    <property type="entry name" value="Transthyretin/hydroxyisourate hydrolase domain"/>
    <property type="match status" value="1"/>
</dbReference>
<accession>A0A5N5KC17</accession>
<evidence type="ECO:0000313" key="5">
    <source>
        <dbReference type="Proteomes" id="UP000326939"/>
    </source>
</evidence>
<dbReference type="EMBL" id="VDCV01000014">
    <property type="protein sequence ID" value="KAB5527830.1"/>
    <property type="molecule type" value="Genomic_DNA"/>
</dbReference>
<feature type="region of interest" description="Disordered" evidence="2">
    <location>
        <begin position="17"/>
        <end position="40"/>
    </location>
</feature>
<evidence type="ECO:0000259" key="3">
    <source>
        <dbReference type="Pfam" id="PF22936"/>
    </source>
</evidence>
<dbReference type="PANTHER" id="PTHR33493:SF29">
    <property type="entry name" value="LATE EMBRYOGENESIS ABUNDANT PROTEIN"/>
    <property type="match status" value="1"/>
</dbReference>
<comment type="caution">
    <text evidence="4">The sequence shown here is derived from an EMBL/GenBank/DDBJ whole genome shotgun (WGS) entry which is preliminary data.</text>
</comment>
<dbReference type="AlphaFoldDB" id="A0A5N5KC17"/>
<dbReference type="InterPro" id="IPR054722">
    <property type="entry name" value="PolX-like_BBD"/>
</dbReference>
<dbReference type="PANTHER" id="PTHR33493">
    <property type="entry name" value="LATE EMBRYOGENESIS ABUNDANT PROTEIN 6-RELATED"/>
    <property type="match status" value="1"/>
</dbReference>